<organism evidence="2">
    <name type="scientific">marine sediment metagenome</name>
    <dbReference type="NCBI Taxonomy" id="412755"/>
    <lineage>
        <taxon>unclassified sequences</taxon>
        <taxon>metagenomes</taxon>
        <taxon>ecological metagenomes</taxon>
    </lineage>
</organism>
<feature type="non-terminal residue" evidence="2">
    <location>
        <position position="168"/>
    </location>
</feature>
<protein>
    <recommendedName>
        <fullName evidence="1">Nucleotidyl transferase domain-containing protein</fullName>
    </recommendedName>
</protein>
<comment type="caution">
    <text evidence="2">The sequence shown here is derived from an EMBL/GenBank/DDBJ whole genome shotgun (WGS) entry which is preliminary data.</text>
</comment>
<reference evidence="2" key="1">
    <citation type="journal article" date="2014" name="Front. Microbiol.">
        <title>High frequency of phylogenetically diverse reductive dehalogenase-homologous genes in deep subseafloor sedimentary metagenomes.</title>
        <authorList>
            <person name="Kawai M."/>
            <person name="Futagami T."/>
            <person name="Toyoda A."/>
            <person name="Takaki Y."/>
            <person name="Nishi S."/>
            <person name="Hori S."/>
            <person name="Arai W."/>
            <person name="Tsubouchi T."/>
            <person name="Morono Y."/>
            <person name="Uchiyama I."/>
            <person name="Ito T."/>
            <person name="Fujiyama A."/>
            <person name="Inagaki F."/>
            <person name="Takami H."/>
        </authorList>
    </citation>
    <scope>NUCLEOTIDE SEQUENCE</scope>
    <source>
        <strain evidence="2">Expedition CK06-06</strain>
    </source>
</reference>
<proteinExistence type="predicted"/>
<evidence type="ECO:0000313" key="2">
    <source>
        <dbReference type="EMBL" id="GAI44453.1"/>
    </source>
</evidence>
<dbReference type="InterPro" id="IPR029044">
    <property type="entry name" value="Nucleotide-diphossugar_trans"/>
</dbReference>
<dbReference type="SUPFAM" id="SSF53448">
    <property type="entry name" value="Nucleotide-diphospho-sugar transferases"/>
    <property type="match status" value="1"/>
</dbReference>
<name>X1NLK1_9ZZZZ</name>
<dbReference type="Gene3D" id="3.90.550.10">
    <property type="entry name" value="Spore Coat Polysaccharide Biosynthesis Protein SpsA, Chain A"/>
    <property type="match status" value="1"/>
</dbReference>
<dbReference type="AlphaFoldDB" id="X1NLK1"/>
<evidence type="ECO:0000259" key="1">
    <source>
        <dbReference type="Pfam" id="PF00483"/>
    </source>
</evidence>
<dbReference type="Pfam" id="PF00483">
    <property type="entry name" value="NTP_transferase"/>
    <property type="match status" value="1"/>
</dbReference>
<dbReference type="EMBL" id="BARV01024122">
    <property type="protein sequence ID" value="GAI44453.1"/>
    <property type="molecule type" value="Genomic_DNA"/>
</dbReference>
<gene>
    <name evidence="2" type="ORF">S06H3_39433</name>
</gene>
<sequence length="168" mass="19268">MKAIMLAAGKGTRCYPFTYLSPKIFQQVGGIPILEYMLSWFGGTPEIEKLYIVVRNDSRATTLKHYVQKRKPCLTEIADLFRQLGYKVEYTNPDFEIEVIRANGWGTGGDLRHAIDKIISVDKLEEDFLVCYADYVITRKLPNGEISPQLNLSEIIEYHKSCKRVLET</sequence>
<feature type="domain" description="Nucleotidyl transferase" evidence="1">
    <location>
        <begin position="2"/>
        <end position="69"/>
    </location>
</feature>
<accession>X1NLK1</accession>
<dbReference type="InterPro" id="IPR005835">
    <property type="entry name" value="NTP_transferase_dom"/>
</dbReference>